<dbReference type="PANTHER" id="PTHR12305:SF81">
    <property type="entry name" value="PHOSPHATIDYLINOSITOL 3,4,5-TRISPHOSPHATE 3-PHOSPHATASE AND DUAL-SPECIFICITY PROTEIN PHOSPHATASE PTEN"/>
    <property type="match status" value="1"/>
</dbReference>
<dbReference type="GO" id="GO:0005886">
    <property type="term" value="C:plasma membrane"/>
    <property type="evidence" value="ECO:0007669"/>
    <property type="project" value="TreeGrafter"/>
</dbReference>
<comment type="subcellular location">
    <subcellularLocation>
        <location evidence="1">Cytoplasm</location>
    </subcellularLocation>
</comment>
<feature type="domain" description="Phosphatase tensin-type" evidence="6">
    <location>
        <begin position="317"/>
        <end position="504"/>
    </location>
</feature>
<dbReference type="Gene3D" id="2.60.40.1110">
    <property type="match status" value="1"/>
</dbReference>
<feature type="compositionally biased region" description="Low complexity" evidence="5">
    <location>
        <begin position="681"/>
        <end position="710"/>
    </location>
</feature>
<dbReference type="PANTHER" id="PTHR12305">
    <property type="entry name" value="PHOSPHATASE WITH HOMOLOGY TO TENSIN"/>
    <property type="match status" value="1"/>
</dbReference>
<dbReference type="GO" id="GO:0004725">
    <property type="term" value="F:protein tyrosine phosphatase activity"/>
    <property type="evidence" value="ECO:0007669"/>
    <property type="project" value="TreeGrafter"/>
</dbReference>
<dbReference type="CDD" id="cd14509">
    <property type="entry name" value="PTP_PTEN"/>
    <property type="match status" value="1"/>
</dbReference>
<dbReference type="GO" id="GO:0016314">
    <property type="term" value="F:phosphatidylinositol-3,4,5-trisphosphate 3-phosphatase activity"/>
    <property type="evidence" value="ECO:0007669"/>
    <property type="project" value="TreeGrafter"/>
</dbReference>
<dbReference type="WBParaSite" id="TASK_0000784001-mRNA-1">
    <property type="protein sequence ID" value="TASK_0000784001-mRNA-1"/>
    <property type="gene ID" value="TASK_0000784001"/>
</dbReference>
<dbReference type="AlphaFoldDB" id="A0A158R9U7"/>
<feature type="region of interest" description="Disordered" evidence="5">
    <location>
        <begin position="791"/>
        <end position="815"/>
    </location>
</feature>
<evidence type="ECO:0000256" key="4">
    <source>
        <dbReference type="ARBA" id="ARBA00022912"/>
    </source>
</evidence>
<reference evidence="9" key="1">
    <citation type="submission" date="2016-04" db="UniProtKB">
        <authorList>
            <consortium name="WormBaseParasite"/>
        </authorList>
    </citation>
    <scope>IDENTIFICATION</scope>
</reference>
<dbReference type="InterPro" id="IPR029021">
    <property type="entry name" value="Prot-tyrosine_phosphatase-like"/>
</dbReference>
<dbReference type="InterPro" id="IPR014020">
    <property type="entry name" value="Tensin_C2-dom"/>
</dbReference>
<dbReference type="InterPro" id="IPR045101">
    <property type="entry name" value="PTP_PTEN"/>
</dbReference>
<dbReference type="InterPro" id="IPR051281">
    <property type="entry name" value="Dual-spec_lipid-protein_phosph"/>
</dbReference>
<dbReference type="GO" id="GO:0005634">
    <property type="term" value="C:nucleus"/>
    <property type="evidence" value="ECO:0007669"/>
    <property type="project" value="TreeGrafter"/>
</dbReference>
<dbReference type="EMBL" id="UYRS01018682">
    <property type="protein sequence ID" value="VDK39093.1"/>
    <property type="molecule type" value="Genomic_DNA"/>
</dbReference>
<keyword evidence="4" id="KW-0904">Protein phosphatase</keyword>
<dbReference type="InterPro" id="IPR029264">
    <property type="entry name" value="ARF7EP_C"/>
</dbReference>
<keyword evidence="2" id="KW-0963">Cytoplasm</keyword>
<dbReference type="SUPFAM" id="SSF52799">
    <property type="entry name" value="(Phosphotyrosine protein) phosphatases II"/>
    <property type="match status" value="1"/>
</dbReference>
<evidence type="ECO:0000313" key="7">
    <source>
        <dbReference type="EMBL" id="VDK39093.1"/>
    </source>
</evidence>
<protein>
    <submittedName>
        <fullName evidence="9">Protein-tyrosine-phosphatase</fullName>
    </submittedName>
</protein>
<dbReference type="STRING" id="60517.A0A158R9U7"/>
<dbReference type="GO" id="GO:0046856">
    <property type="term" value="P:phosphatidylinositol dephosphorylation"/>
    <property type="evidence" value="ECO:0007669"/>
    <property type="project" value="TreeGrafter"/>
</dbReference>
<feature type="compositionally biased region" description="Pro residues" evidence="5">
    <location>
        <begin position="757"/>
        <end position="766"/>
    </location>
</feature>
<feature type="compositionally biased region" description="Polar residues" evidence="5">
    <location>
        <begin position="28"/>
        <end position="39"/>
    </location>
</feature>
<accession>A0A158R9U7</accession>
<feature type="region of interest" description="Disordered" evidence="5">
    <location>
        <begin position="283"/>
        <end position="303"/>
    </location>
</feature>
<dbReference type="GO" id="GO:0043491">
    <property type="term" value="P:phosphatidylinositol 3-kinase/protein kinase B signal transduction"/>
    <property type="evidence" value="ECO:0007669"/>
    <property type="project" value="TreeGrafter"/>
</dbReference>
<dbReference type="Pfam" id="PF14949">
    <property type="entry name" value="ARF7EP_C"/>
    <property type="match status" value="1"/>
</dbReference>
<evidence type="ECO:0000256" key="2">
    <source>
        <dbReference type="ARBA" id="ARBA00022490"/>
    </source>
</evidence>
<dbReference type="GO" id="GO:0048870">
    <property type="term" value="P:cell motility"/>
    <property type="evidence" value="ECO:0007669"/>
    <property type="project" value="TreeGrafter"/>
</dbReference>
<organism evidence="9">
    <name type="scientific">Taenia asiatica</name>
    <name type="common">Asian tapeworm</name>
    <dbReference type="NCBI Taxonomy" id="60517"/>
    <lineage>
        <taxon>Eukaryota</taxon>
        <taxon>Metazoa</taxon>
        <taxon>Spiralia</taxon>
        <taxon>Lophotrochozoa</taxon>
        <taxon>Platyhelminthes</taxon>
        <taxon>Cestoda</taxon>
        <taxon>Eucestoda</taxon>
        <taxon>Cyclophyllidea</taxon>
        <taxon>Taeniidae</taxon>
        <taxon>Taenia</taxon>
    </lineage>
</organism>
<feature type="compositionally biased region" description="Low complexity" evidence="5">
    <location>
        <begin position="741"/>
        <end position="756"/>
    </location>
</feature>
<dbReference type="Gene3D" id="3.90.190.10">
    <property type="entry name" value="Protein tyrosine phosphatase superfamily"/>
    <property type="match status" value="1"/>
</dbReference>
<gene>
    <name evidence="7" type="ORF">TASK_LOCUS7841</name>
</gene>
<dbReference type="GO" id="GO:0051896">
    <property type="term" value="P:regulation of phosphatidylinositol 3-kinase/protein kinase B signal transduction"/>
    <property type="evidence" value="ECO:0007669"/>
    <property type="project" value="TreeGrafter"/>
</dbReference>
<feature type="compositionally biased region" description="Acidic residues" evidence="5">
    <location>
        <begin position="724"/>
        <end position="740"/>
    </location>
</feature>
<evidence type="ECO:0000259" key="6">
    <source>
        <dbReference type="PROSITE" id="PS51181"/>
    </source>
</evidence>
<feature type="region of interest" description="Disordered" evidence="5">
    <location>
        <begin position="1"/>
        <end position="39"/>
    </location>
</feature>
<name>A0A158R9U7_TAEAS</name>
<dbReference type="InterPro" id="IPR029023">
    <property type="entry name" value="Tensin_phosphatase"/>
</dbReference>
<evidence type="ECO:0000256" key="3">
    <source>
        <dbReference type="ARBA" id="ARBA00022801"/>
    </source>
</evidence>
<evidence type="ECO:0000313" key="9">
    <source>
        <dbReference type="WBParaSite" id="TASK_0000784001-mRNA-1"/>
    </source>
</evidence>
<proteinExistence type="predicted"/>
<sequence length="950" mass="104950">MPCARKSVLSDASSTEKRKKKQVCRKSTAPSPSISSTEVSRLKFLNPGKQNEDLTLSWNHGSITRGFKRQHTLHIQGTGVAQASASAAAELDRLRFINPGRQNTDLKPINWMQEGVYMTRGHRRQMELHAKLCEANSSDPPLYDSRGLLLSNMQDRCDCMRPNCPGCFLPCRRCHTTKCGPLCRIMRNFHYEKFADLDRGYRQVRQPVLCTTLVLACISSRQKTGKNYMLYTKNQSSLASATVVGTAAAVASAGGGEGIVVRSGPTVSSNIPSEFHQQPVATFETPSPLQQQQQSQQQHPPAKMVNRLKSLVSKKKKRFQADGFDLDLSYISPRIIAMGFPAERIEGLYRNHIDEVSRFFEMRHKGHYKIYHLCNERDFNEYRFSGPVVRYPFSDHNAPQFEQILALCQDVMGFLKQHPDNVVAINCKAGKASVRWYKKLPLTFALQGRTGVMVCACLMEMQEARNAEEALRLYAEKRTRNGQGVTIPSQRRYVQYYSRLLSSPLTYEPTPLRLTTIRVEGLPHQLHGVQNFELSISTYENRLSINHNHDTISMEEVSHAQGNSVTFTASAADITPVPAASTTVAGTTDNNPDYDCHRHSDVTTYQIPCSTHHSDNGSYLIRLDEPVTVFEDFRIKIKAKSGVLTKKIGQCWLNTFFILLNDPATTSASAAGVSPSAVTSVGCCSTSDSNSGSGSSSDSSASTASSTSSSVRNSPPHFTRVNEELEDEEEEEEDDDDDELPTLTSNSTLPHSTSPPSCSPLPPTIHPNPTDSMIMMRRSSNPFRIAASKTGVPMPSISIPKKDNGPSSYSSFTKKSSPNTNILLAPSMSTQLATPLAVRVLELSQSELDAAAKGRGKKGEEFKVLFEFIRETPCSQSASTCSGVNFSNPTTSCSSQKPVAMDLEDVEEVMEAEEQIGSATWLPTTCLQRHRHSFHSPTEPTTNQTGSLLS</sequence>
<reference evidence="7 8" key="2">
    <citation type="submission" date="2018-11" db="EMBL/GenBank/DDBJ databases">
        <authorList>
            <consortium name="Pathogen Informatics"/>
        </authorList>
    </citation>
    <scope>NUCLEOTIDE SEQUENCE [LARGE SCALE GENOMIC DNA]</scope>
</reference>
<dbReference type="OrthoDB" id="16692at2759"/>
<dbReference type="PROSITE" id="PS51181">
    <property type="entry name" value="PPASE_TENSIN"/>
    <property type="match status" value="1"/>
</dbReference>
<dbReference type="GO" id="GO:0042995">
    <property type="term" value="C:cell projection"/>
    <property type="evidence" value="ECO:0007669"/>
    <property type="project" value="TreeGrafter"/>
</dbReference>
<evidence type="ECO:0000313" key="8">
    <source>
        <dbReference type="Proteomes" id="UP000282613"/>
    </source>
</evidence>
<feature type="region of interest" description="Disordered" evidence="5">
    <location>
        <begin position="681"/>
        <end position="775"/>
    </location>
</feature>
<dbReference type="Proteomes" id="UP000282613">
    <property type="component" value="Unassembled WGS sequence"/>
</dbReference>
<evidence type="ECO:0000256" key="1">
    <source>
        <dbReference type="ARBA" id="ARBA00004496"/>
    </source>
</evidence>
<keyword evidence="3" id="KW-0378">Hydrolase</keyword>
<keyword evidence="8" id="KW-1185">Reference proteome</keyword>
<dbReference type="GO" id="GO:0005829">
    <property type="term" value="C:cytosol"/>
    <property type="evidence" value="ECO:0007669"/>
    <property type="project" value="TreeGrafter"/>
</dbReference>
<dbReference type="SMART" id="SM01326">
    <property type="entry name" value="PTEN_C2"/>
    <property type="match status" value="1"/>
</dbReference>
<evidence type="ECO:0000256" key="5">
    <source>
        <dbReference type="SAM" id="MobiDB-lite"/>
    </source>
</evidence>